<dbReference type="NCBIfam" id="TIGR00682">
    <property type="entry name" value="lpxK"/>
    <property type="match status" value="1"/>
</dbReference>
<dbReference type="EMBL" id="AFGF01000157">
    <property type="protein sequence ID" value="EGO62932.1"/>
    <property type="molecule type" value="Genomic_DNA"/>
</dbReference>
<comment type="pathway">
    <text evidence="2 13">Glycolipid biosynthesis; lipid IV(A) biosynthesis; lipid IV(A) from (3R)-3-hydroxytetradecanoyl-[acyl-carrier-protein] and UDP-N-acetyl-alpha-D-glucosamine: step 6/6.</text>
</comment>
<dbReference type="UniPathway" id="UPA00359">
    <property type="reaction ID" value="UER00482"/>
</dbReference>
<accession>F7NM06</accession>
<name>F7NM06_9FIRM</name>
<dbReference type="GO" id="GO:0005886">
    <property type="term" value="C:plasma membrane"/>
    <property type="evidence" value="ECO:0007669"/>
    <property type="project" value="TreeGrafter"/>
</dbReference>
<dbReference type="AlphaFoldDB" id="F7NM06"/>
<keyword evidence="5 13" id="KW-0444">Lipid biosynthesis</keyword>
<gene>
    <name evidence="13" type="primary">lpxK</name>
    <name evidence="15" type="ORF">ALO_15662</name>
</gene>
<comment type="catalytic activity">
    <reaction evidence="13">
        <text>a lipid A disaccharide + ATP = a lipid IVA + ADP + H(+)</text>
        <dbReference type="Rhea" id="RHEA:67840"/>
        <dbReference type="ChEBI" id="CHEBI:15378"/>
        <dbReference type="ChEBI" id="CHEBI:30616"/>
        <dbReference type="ChEBI" id="CHEBI:176343"/>
        <dbReference type="ChEBI" id="CHEBI:176425"/>
        <dbReference type="ChEBI" id="CHEBI:456216"/>
        <dbReference type="EC" id="2.7.1.130"/>
    </reaction>
</comment>
<organism evidence="15 16">
    <name type="scientific">Acetonema longum DSM 6540</name>
    <dbReference type="NCBI Taxonomy" id="1009370"/>
    <lineage>
        <taxon>Bacteria</taxon>
        <taxon>Bacillati</taxon>
        <taxon>Bacillota</taxon>
        <taxon>Negativicutes</taxon>
        <taxon>Acetonemataceae</taxon>
        <taxon>Acetonema</taxon>
    </lineage>
</organism>
<evidence type="ECO:0000256" key="12">
    <source>
        <dbReference type="ARBA" id="ARBA00029757"/>
    </source>
</evidence>
<dbReference type="Pfam" id="PF02606">
    <property type="entry name" value="LpxK"/>
    <property type="match status" value="1"/>
</dbReference>
<comment type="similarity">
    <text evidence="13">Belongs to the LpxK family.</text>
</comment>
<dbReference type="GO" id="GO:0009029">
    <property type="term" value="F:lipid-A 4'-kinase activity"/>
    <property type="evidence" value="ECO:0007669"/>
    <property type="project" value="UniProtKB-UniRule"/>
</dbReference>
<dbReference type="RefSeq" id="WP_004097335.1">
    <property type="nucleotide sequence ID" value="NZ_AFGF01000157.1"/>
</dbReference>
<feature type="binding site" evidence="13">
    <location>
        <begin position="71"/>
        <end position="78"/>
    </location>
    <ligand>
        <name>ATP</name>
        <dbReference type="ChEBI" id="CHEBI:30616"/>
    </ligand>
</feature>
<evidence type="ECO:0000256" key="4">
    <source>
        <dbReference type="ARBA" id="ARBA00016436"/>
    </source>
</evidence>
<keyword evidence="8 13" id="KW-0547">Nucleotide-binding</keyword>
<comment type="function">
    <text evidence="1 13">Transfers the gamma-phosphate of ATP to the 4'-position of a tetraacyldisaccharide 1-phosphate intermediate (termed DS-1-P) to form tetraacyldisaccharide 1,4'-bis-phosphate (lipid IVA).</text>
</comment>
<evidence type="ECO:0000313" key="15">
    <source>
        <dbReference type="EMBL" id="EGO62932.1"/>
    </source>
</evidence>
<dbReference type="HAMAP" id="MF_00409">
    <property type="entry name" value="LpxK"/>
    <property type="match status" value="1"/>
</dbReference>
<keyword evidence="14" id="KW-0812">Transmembrane</keyword>
<evidence type="ECO:0000256" key="1">
    <source>
        <dbReference type="ARBA" id="ARBA00002274"/>
    </source>
</evidence>
<keyword evidence="14" id="KW-0472">Membrane</keyword>
<evidence type="ECO:0000256" key="2">
    <source>
        <dbReference type="ARBA" id="ARBA00004870"/>
    </source>
</evidence>
<evidence type="ECO:0000256" key="3">
    <source>
        <dbReference type="ARBA" id="ARBA00012071"/>
    </source>
</evidence>
<keyword evidence="6 13" id="KW-0441">Lipid A biosynthesis</keyword>
<keyword evidence="16" id="KW-1185">Reference proteome</keyword>
<feature type="transmembrane region" description="Helical" evidence="14">
    <location>
        <begin position="27"/>
        <end position="50"/>
    </location>
</feature>
<dbReference type="CDD" id="cd01983">
    <property type="entry name" value="SIMIBI"/>
    <property type="match status" value="1"/>
</dbReference>
<protein>
    <recommendedName>
        <fullName evidence="4 13">Tetraacyldisaccharide 4'-kinase</fullName>
        <ecNumber evidence="3 13">2.7.1.130</ecNumber>
    </recommendedName>
    <alternativeName>
        <fullName evidence="12 13">Lipid A 4'-kinase</fullName>
    </alternativeName>
</protein>
<evidence type="ECO:0000256" key="6">
    <source>
        <dbReference type="ARBA" id="ARBA00022556"/>
    </source>
</evidence>
<dbReference type="GO" id="GO:0009245">
    <property type="term" value="P:lipid A biosynthetic process"/>
    <property type="evidence" value="ECO:0007669"/>
    <property type="project" value="UniProtKB-UniRule"/>
</dbReference>
<dbReference type="InterPro" id="IPR027417">
    <property type="entry name" value="P-loop_NTPase"/>
</dbReference>
<dbReference type="PANTHER" id="PTHR42724:SF1">
    <property type="entry name" value="TETRAACYLDISACCHARIDE 4'-KINASE, MITOCHONDRIAL-RELATED"/>
    <property type="match status" value="1"/>
</dbReference>
<comment type="caution">
    <text evidence="15">The sequence shown here is derived from an EMBL/GenBank/DDBJ whole genome shotgun (WGS) entry which is preliminary data.</text>
</comment>
<dbReference type="SUPFAM" id="SSF52540">
    <property type="entry name" value="P-loop containing nucleoside triphosphate hydrolases"/>
    <property type="match status" value="1"/>
</dbReference>
<keyword evidence="10 13" id="KW-0067">ATP-binding</keyword>
<sequence>MHQRKDAVQEYLYRLVHGEQGGLANKLLLGCLRVLSWFYGGIVWITLAMYRLGILQQHKLSCLVFCLGNITVGGTGKTPTAQRLAAVIRDMGYRVVILNRGYRSSWRDEVGLVSDGRNICMTVQEAGDEAYLLAKSLPGVPVVIGKNRSVTGAYAVKELKAQVIILDDGYQHWQLARDLDIVLIDTVNMFGNNCLLPRGTLREPLPNLDRGHVFLLTKVDQAKPGARDKVKETLARYNDHALVLESVHQPQYFIEIADWYKDASASHIPLDQLTNHKVFAFSAIGNPSSFEQTIRSVGLDLVAAKRFQDHHGYSMLDMQELMEKAGECGAQALITTEKDAVKVPPEFVHSHRSLPMYILGIEVQILGDETELPKLIRKVLNEEGC</sequence>
<evidence type="ECO:0000256" key="13">
    <source>
        <dbReference type="HAMAP-Rule" id="MF_00409"/>
    </source>
</evidence>
<proteinExistence type="inferred from homology"/>
<dbReference type="PANTHER" id="PTHR42724">
    <property type="entry name" value="TETRAACYLDISACCHARIDE 4'-KINASE"/>
    <property type="match status" value="1"/>
</dbReference>
<evidence type="ECO:0000256" key="10">
    <source>
        <dbReference type="ARBA" id="ARBA00022840"/>
    </source>
</evidence>
<dbReference type="InterPro" id="IPR003758">
    <property type="entry name" value="LpxK"/>
</dbReference>
<evidence type="ECO:0000256" key="5">
    <source>
        <dbReference type="ARBA" id="ARBA00022516"/>
    </source>
</evidence>
<evidence type="ECO:0000256" key="8">
    <source>
        <dbReference type="ARBA" id="ARBA00022741"/>
    </source>
</evidence>
<keyword evidence="9 13" id="KW-0418">Kinase</keyword>
<evidence type="ECO:0000256" key="7">
    <source>
        <dbReference type="ARBA" id="ARBA00022679"/>
    </source>
</evidence>
<dbReference type="GO" id="GO:0009244">
    <property type="term" value="P:lipopolysaccharide core region biosynthetic process"/>
    <property type="evidence" value="ECO:0007669"/>
    <property type="project" value="TreeGrafter"/>
</dbReference>
<keyword evidence="11 13" id="KW-0443">Lipid metabolism</keyword>
<evidence type="ECO:0000256" key="14">
    <source>
        <dbReference type="SAM" id="Phobius"/>
    </source>
</evidence>
<dbReference type="Proteomes" id="UP000003240">
    <property type="component" value="Unassembled WGS sequence"/>
</dbReference>
<dbReference type="EC" id="2.7.1.130" evidence="3 13"/>
<dbReference type="STRING" id="1009370.ALO_15662"/>
<dbReference type="GO" id="GO:0005524">
    <property type="term" value="F:ATP binding"/>
    <property type="evidence" value="ECO:0007669"/>
    <property type="project" value="UniProtKB-UniRule"/>
</dbReference>
<keyword evidence="14" id="KW-1133">Transmembrane helix</keyword>
<evidence type="ECO:0000256" key="9">
    <source>
        <dbReference type="ARBA" id="ARBA00022777"/>
    </source>
</evidence>
<evidence type="ECO:0000313" key="16">
    <source>
        <dbReference type="Proteomes" id="UP000003240"/>
    </source>
</evidence>
<dbReference type="eggNOG" id="COG1663">
    <property type="taxonomic scope" value="Bacteria"/>
</dbReference>
<keyword evidence="7 13" id="KW-0808">Transferase</keyword>
<evidence type="ECO:0000256" key="11">
    <source>
        <dbReference type="ARBA" id="ARBA00023098"/>
    </source>
</evidence>
<reference evidence="15 16" key="1">
    <citation type="journal article" date="2011" name="EMBO J.">
        <title>Structural diversity of bacterial flagellar motors.</title>
        <authorList>
            <person name="Chen S."/>
            <person name="Beeby M."/>
            <person name="Murphy G.E."/>
            <person name="Leadbetter J.R."/>
            <person name="Hendrixson D.R."/>
            <person name="Briegel A."/>
            <person name="Li Z."/>
            <person name="Shi J."/>
            <person name="Tocheva E.I."/>
            <person name="Muller A."/>
            <person name="Dobro M.J."/>
            <person name="Jensen G.J."/>
        </authorList>
    </citation>
    <scope>NUCLEOTIDE SEQUENCE [LARGE SCALE GENOMIC DNA]</scope>
    <source>
        <strain evidence="15 16">DSM 6540</strain>
    </source>
</reference>